<name>W7XE67_TETTS</name>
<dbReference type="AlphaFoldDB" id="W7XE67"/>
<dbReference type="EMBL" id="GG662720">
    <property type="protein sequence ID" value="EWS74833.1"/>
    <property type="molecule type" value="Genomic_DNA"/>
</dbReference>
<dbReference type="RefSeq" id="XP_012652546.1">
    <property type="nucleotide sequence ID" value="XM_012797092.1"/>
</dbReference>
<proteinExistence type="predicted"/>
<organism evidence="1 2">
    <name type="scientific">Tetrahymena thermophila (strain SB210)</name>
    <dbReference type="NCBI Taxonomy" id="312017"/>
    <lineage>
        <taxon>Eukaryota</taxon>
        <taxon>Sar</taxon>
        <taxon>Alveolata</taxon>
        <taxon>Ciliophora</taxon>
        <taxon>Intramacronucleata</taxon>
        <taxon>Oligohymenophorea</taxon>
        <taxon>Hymenostomatida</taxon>
        <taxon>Tetrahymenina</taxon>
        <taxon>Tetrahymenidae</taxon>
        <taxon>Tetrahymena</taxon>
    </lineage>
</organism>
<protein>
    <submittedName>
        <fullName evidence="1">Uncharacterized protein</fullName>
    </submittedName>
</protein>
<evidence type="ECO:0000313" key="1">
    <source>
        <dbReference type="EMBL" id="EWS74833.1"/>
    </source>
</evidence>
<dbReference type="GeneID" id="24436873"/>
<evidence type="ECO:0000313" key="2">
    <source>
        <dbReference type="Proteomes" id="UP000009168"/>
    </source>
</evidence>
<accession>W7XE67</accession>
<dbReference type="KEGG" id="tet:TTHERM_000028669"/>
<dbReference type="Proteomes" id="UP000009168">
    <property type="component" value="Unassembled WGS sequence"/>
</dbReference>
<dbReference type="InParanoid" id="W7XE67"/>
<keyword evidence="2" id="KW-1185">Reference proteome</keyword>
<reference evidence="2" key="1">
    <citation type="journal article" date="2006" name="PLoS Biol.">
        <title>Macronuclear genome sequence of the ciliate Tetrahymena thermophila, a model eukaryote.</title>
        <authorList>
            <person name="Eisen J.A."/>
            <person name="Coyne R.S."/>
            <person name="Wu M."/>
            <person name="Wu D."/>
            <person name="Thiagarajan M."/>
            <person name="Wortman J.R."/>
            <person name="Badger J.H."/>
            <person name="Ren Q."/>
            <person name="Amedeo P."/>
            <person name="Jones K.M."/>
            <person name="Tallon L.J."/>
            <person name="Delcher A.L."/>
            <person name="Salzberg S.L."/>
            <person name="Silva J.C."/>
            <person name="Haas B.J."/>
            <person name="Majoros W.H."/>
            <person name="Farzad M."/>
            <person name="Carlton J.M."/>
            <person name="Smith R.K. Jr."/>
            <person name="Garg J."/>
            <person name="Pearlman R.E."/>
            <person name="Karrer K.M."/>
            <person name="Sun L."/>
            <person name="Manning G."/>
            <person name="Elde N.C."/>
            <person name="Turkewitz A.P."/>
            <person name="Asai D.J."/>
            <person name="Wilkes D.E."/>
            <person name="Wang Y."/>
            <person name="Cai H."/>
            <person name="Collins K."/>
            <person name="Stewart B.A."/>
            <person name="Lee S.R."/>
            <person name="Wilamowska K."/>
            <person name="Weinberg Z."/>
            <person name="Ruzzo W.L."/>
            <person name="Wloga D."/>
            <person name="Gaertig J."/>
            <person name="Frankel J."/>
            <person name="Tsao C.-C."/>
            <person name="Gorovsky M.A."/>
            <person name="Keeling P.J."/>
            <person name="Waller R.F."/>
            <person name="Patron N.J."/>
            <person name="Cherry J.M."/>
            <person name="Stover N.A."/>
            <person name="Krieger C.J."/>
            <person name="del Toro C."/>
            <person name="Ryder H.F."/>
            <person name="Williamson S.C."/>
            <person name="Barbeau R.A."/>
            <person name="Hamilton E.P."/>
            <person name="Orias E."/>
        </authorList>
    </citation>
    <scope>NUCLEOTIDE SEQUENCE [LARGE SCALE GENOMIC DNA]</scope>
    <source>
        <strain evidence="2">SB210</strain>
    </source>
</reference>
<gene>
    <name evidence="1" type="ORF">TTHERM_000028669</name>
</gene>
<sequence length="120" mass="14317">MTINLDVWDLKNQRTLLLKLIIKLFARLKIAKYQIPHSKIVNIEKILVRNSILKWYFLRLKVKVIKHLIEILIGQLLPKIIINQALLIALLKQIFLKLCISIKIIYNYLVNIYLQQQIFQ</sequence>